<keyword evidence="2" id="KW-0808">Transferase</keyword>
<dbReference type="GO" id="GO:0008194">
    <property type="term" value="F:UDP-glycosyltransferase activity"/>
    <property type="evidence" value="ECO:0007669"/>
    <property type="project" value="InterPro"/>
</dbReference>
<evidence type="ECO:0000259" key="1">
    <source>
        <dbReference type="Pfam" id="PF06722"/>
    </source>
</evidence>
<dbReference type="GO" id="GO:0016758">
    <property type="term" value="F:hexosyltransferase activity"/>
    <property type="evidence" value="ECO:0007669"/>
    <property type="project" value="UniProtKB-ARBA"/>
</dbReference>
<dbReference type="PANTHER" id="PTHR48050">
    <property type="entry name" value="STEROL 3-BETA-GLUCOSYLTRANSFERASE"/>
    <property type="match status" value="1"/>
</dbReference>
<dbReference type="InterPro" id="IPR002213">
    <property type="entry name" value="UDP_glucos_trans"/>
</dbReference>
<gene>
    <name evidence="2" type="ORF">G4Y79_19255</name>
</gene>
<dbReference type="Pfam" id="PF06722">
    <property type="entry name" value="EryCIII-like_C"/>
    <property type="match status" value="1"/>
</dbReference>
<dbReference type="SUPFAM" id="SSF53756">
    <property type="entry name" value="UDP-Glycosyltransferase/glycogen phosphorylase"/>
    <property type="match status" value="1"/>
</dbReference>
<dbReference type="PANTHER" id="PTHR48050:SF13">
    <property type="entry name" value="STEROL 3-BETA-GLUCOSYLTRANSFERASE UGT80A2"/>
    <property type="match status" value="1"/>
</dbReference>
<proteinExistence type="predicted"/>
<dbReference type="Proteomes" id="UP000594468">
    <property type="component" value="Chromosome"/>
</dbReference>
<reference evidence="2 3" key="1">
    <citation type="submission" date="2020-02" db="EMBL/GenBank/DDBJ databases">
        <authorList>
            <person name="Zheng R.K."/>
            <person name="Sun C.M."/>
        </authorList>
    </citation>
    <scope>NUCLEOTIDE SEQUENCE [LARGE SCALE GENOMIC DNA]</scope>
    <source>
        <strain evidence="3">rifampicinis</strain>
    </source>
</reference>
<evidence type="ECO:0000313" key="2">
    <source>
        <dbReference type="EMBL" id="QPC81807.1"/>
    </source>
</evidence>
<dbReference type="InterPro" id="IPR010610">
    <property type="entry name" value="EryCIII-like_C"/>
</dbReference>
<protein>
    <submittedName>
        <fullName evidence="2">Glycosyltransferase family 1 protein</fullName>
    </submittedName>
</protein>
<dbReference type="RefSeq" id="WP_195169878.1">
    <property type="nucleotide sequence ID" value="NZ_CP062983.1"/>
</dbReference>
<dbReference type="Gene3D" id="3.40.50.2000">
    <property type="entry name" value="Glycogen Phosphorylase B"/>
    <property type="match status" value="2"/>
</dbReference>
<name>A0A7S8IDR4_9CHLR</name>
<accession>A0A7S8IDR4</accession>
<organism evidence="2 3">
    <name type="scientific">Phototrophicus methaneseepsis</name>
    <dbReference type="NCBI Taxonomy" id="2710758"/>
    <lineage>
        <taxon>Bacteria</taxon>
        <taxon>Bacillati</taxon>
        <taxon>Chloroflexota</taxon>
        <taxon>Candidatus Thermofontia</taxon>
        <taxon>Phototrophicales</taxon>
        <taxon>Phototrophicaceae</taxon>
        <taxon>Phototrophicus</taxon>
    </lineage>
</organism>
<keyword evidence="3" id="KW-1185">Reference proteome</keyword>
<evidence type="ECO:0000313" key="3">
    <source>
        <dbReference type="Proteomes" id="UP000594468"/>
    </source>
</evidence>
<dbReference type="KEGG" id="pmet:G4Y79_19255"/>
<dbReference type="GO" id="GO:0017000">
    <property type="term" value="P:antibiotic biosynthetic process"/>
    <property type="evidence" value="ECO:0007669"/>
    <property type="project" value="UniProtKB-ARBA"/>
</dbReference>
<sequence length="415" mass="45335">MANLWFVSAPLYSHTDWGGFLKTAQVLQSQGHNITWISEAPLANAIAANGLPFQEIKHTGWLWPPPPAPDLSQIPPQEAVMLRYRRALDTWLSEDLVAKGVEALIDLADRIGKPDAMVIDPFLSAAALAAEKLNVTMIVAGWPAQANLDENVMFPVQRDLSSDSQQRIQRLCDRFGLEGVNFSKGAAPSIISPALHITYFTQQWYMNEASNMLFQTKHVGGSANLPEDPPPDWLTNIPAEQPLALITLGTIFSGDLGFFSWAAQAVARVGLLPIVAIGWNPIAPEDKAQLKRALPGGTRLLNWAPFDHVLPRCELMIHHGGMGTTHRAIVHGVRQIVVPHAADQRIQARRVADAKLGLNLSAHDVRQGMLSEGTKALMEADWVQENCTRFAQQMAALGGPARAAELILQAVQLEA</sequence>
<feature type="domain" description="Erythromycin biosynthesis protein CIII-like C-terminal" evidence="1">
    <location>
        <begin position="285"/>
        <end position="404"/>
    </location>
</feature>
<dbReference type="AlphaFoldDB" id="A0A7S8IDR4"/>
<dbReference type="CDD" id="cd03784">
    <property type="entry name" value="GT1_Gtf-like"/>
    <property type="match status" value="1"/>
</dbReference>
<dbReference type="InterPro" id="IPR050426">
    <property type="entry name" value="Glycosyltransferase_28"/>
</dbReference>
<dbReference type="EMBL" id="CP062983">
    <property type="protein sequence ID" value="QPC81807.1"/>
    <property type="molecule type" value="Genomic_DNA"/>
</dbReference>